<dbReference type="Proteomes" id="UP000603912">
    <property type="component" value="Unassembled WGS sequence"/>
</dbReference>
<dbReference type="RefSeq" id="WP_188516238.1">
    <property type="nucleotide sequence ID" value="NZ_BMES01000001.1"/>
</dbReference>
<feature type="transmembrane region" description="Helical" evidence="1">
    <location>
        <begin position="95"/>
        <end position="121"/>
    </location>
</feature>
<feature type="domain" description="DUF1206" evidence="2">
    <location>
        <begin position="95"/>
        <end position="166"/>
    </location>
</feature>
<feature type="transmembrane region" description="Helical" evidence="1">
    <location>
        <begin position="232"/>
        <end position="253"/>
    </location>
</feature>
<dbReference type="Pfam" id="PF06724">
    <property type="entry name" value="DUF1206"/>
    <property type="match status" value="3"/>
</dbReference>
<evidence type="ECO:0000259" key="2">
    <source>
        <dbReference type="Pfam" id="PF06724"/>
    </source>
</evidence>
<sequence>MQDSNAERLARAGYVARGVVFVMVGGLAALAAMGGGGRTPDSHGALRTLLAQPYGAVMLGLLSIGLLCFAAWRVAQAVFDADHLGSRPKSIVRRIGYGAGAVVNGGLAISAASLIFAFSGGGSGGDQSARDWTAYLLQLPFGPFLVGAAGATVIGAGCAAAVKAWKASFCEHLALRAGARAWVVPLGRLGYAARAAVFGLAGAFLLAAAWHANAREARGLAGTLAALEAQPYGWLLLLATAAGLFAFGAFQFVAARYRRIDAPDLAEAGAKLRLNTA</sequence>
<dbReference type="AlphaFoldDB" id="A0A917I515"/>
<keyword evidence="1" id="KW-1133">Transmembrane helix</keyword>
<keyword evidence="1" id="KW-0812">Transmembrane</keyword>
<dbReference type="EMBL" id="BMES01000001">
    <property type="protein sequence ID" value="GGH09744.1"/>
    <property type="molecule type" value="Genomic_DNA"/>
</dbReference>
<feature type="transmembrane region" description="Helical" evidence="1">
    <location>
        <begin position="141"/>
        <end position="162"/>
    </location>
</feature>
<name>A0A917I515_9HYPH</name>
<feature type="transmembrane region" description="Helical" evidence="1">
    <location>
        <begin position="54"/>
        <end position="75"/>
    </location>
</feature>
<dbReference type="InterPro" id="IPR009597">
    <property type="entry name" value="DUF1206"/>
</dbReference>
<evidence type="ECO:0000313" key="3">
    <source>
        <dbReference type="EMBL" id="GGH09744.1"/>
    </source>
</evidence>
<protein>
    <submittedName>
        <fullName evidence="3">Membrane protein</fullName>
    </submittedName>
</protein>
<feature type="transmembrane region" description="Helical" evidence="1">
    <location>
        <begin position="12"/>
        <end position="34"/>
    </location>
</feature>
<organism evidence="3 4">
    <name type="scientific">Alsobacter metallidurans</name>
    <dbReference type="NCBI Taxonomy" id="340221"/>
    <lineage>
        <taxon>Bacteria</taxon>
        <taxon>Pseudomonadati</taxon>
        <taxon>Pseudomonadota</taxon>
        <taxon>Alphaproteobacteria</taxon>
        <taxon>Hyphomicrobiales</taxon>
        <taxon>Alsobacteraceae</taxon>
        <taxon>Alsobacter</taxon>
    </lineage>
</organism>
<reference evidence="3" key="2">
    <citation type="submission" date="2020-09" db="EMBL/GenBank/DDBJ databases">
        <authorList>
            <person name="Sun Q."/>
            <person name="Zhou Y."/>
        </authorList>
    </citation>
    <scope>NUCLEOTIDE SEQUENCE</scope>
    <source>
        <strain evidence="3">CGMCC 1.12214</strain>
    </source>
</reference>
<comment type="caution">
    <text evidence="3">The sequence shown here is derived from an EMBL/GenBank/DDBJ whole genome shotgun (WGS) entry which is preliminary data.</text>
</comment>
<feature type="transmembrane region" description="Helical" evidence="1">
    <location>
        <begin position="191"/>
        <end position="212"/>
    </location>
</feature>
<reference evidence="3" key="1">
    <citation type="journal article" date="2014" name="Int. J. Syst. Evol. Microbiol.">
        <title>Complete genome sequence of Corynebacterium casei LMG S-19264T (=DSM 44701T), isolated from a smear-ripened cheese.</title>
        <authorList>
            <consortium name="US DOE Joint Genome Institute (JGI-PGF)"/>
            <person name="Walter F."/>
            <person name="Albersmeier A."/>
            <person name="Kalinowski J."/>
            <person name="Ruckert C."/>
        </authorList>
    </citation>
    <scope>NUCLEOTIDE SEQUENCE</scope>
    <source>
        <strain evidence="3">CGMCC 1.12214</strain>
    </source>
</reference>
<evidence type="ECO:0000256" key="1">
    <source>
        <dbReference type="SAM" id="Phobius"/>
    </source>
</evidence>
<gene>
    <name evidence="3" type="ORF">GCM10007036_05990</name>
</gene>
<accession>A0A917I515</accession>
<keyword evidence="4" id="KW-1185">Reference proteome</keyword>
<keyword evidence="1" id="KW-0472">Membrane</keyword>
<proteinExistence type="predicted"/>
<feature type="domain" description="DUF1206" evidence="2">
    <location>
        <begin position="189"/>
        <end position="258"/>
    </location>
</feature>
<evidence type="ECO:0000313" key="4">
    <source>
        <dbReference type="Proteomes" id="UP000603912"/>
    </source>
</evidence>
<feature type="domain" description="DUF1206" evidence="2">
    <location>
        <begin position="12"/>
        <end position="79"/>
    </location>
</feature>